<accession>A0A9X2INC1</accession>
<reference evidence="1" key="1">
    <citation type="submission" date="2022-05" db="EMBL/GenBank/DDBJ databases">
        <title>Comparative Genomics of Spacecraft Associated Microbes.</title>
        <authorList>
            <person name="Tran M.T."/>
            <person name="Wright A."/>
            <person name="Seuylemezian A."/>
            <person name="Eisen J."/>
            <person name="Coil D."/>
        </authorList>
    </citation>
    <scope>NUCLEOTIDE SEQUENCE</scope>
    <source>
        <strain evidence="1">214.1.1</strain>
    </source>
</reference>
<organism evidence="1 2">
    <name type="scientific">Halalkalibacter oceani</name>
    <dbReference type="NCBI Taxonomy" id="1653776"/>
    <lineage>
        <taxon>Bacteria</taxon>
        <taxon>Bacillati</taxon>
        <taxon>Bacillota</taxon>
        <taxon>Bacilli</taxon>
        <taxon>Bacillales</taxon>
        <taxon>Bacillaceae</taxon>
        <taxon>Halalkalibacter</taxon>
    </lineage>
</organism>
<evidence type="ECO:0000313" key="1">
    <source>
        <dbReference type="EMBL" id="MCM3714739.1"/>
    </source>
</evidence>
<comment type="caution">
    <text evidence="1">The sequence shown here is derived from an EMBL/GenBank/DDBJ whole genome shotgun (WGS) entry which is preliminary data.</text>
</comment>
<protein>
    <submittedName>
        <fullName evidence="1">Uncharacterized protein</fullName>
    </submittedName>
</protein>
<evidence type="ECO:0000313" key="2">
    <source>
        <dbReference type="Proteomes" id="UP001139179"/>
    </source>
</evidence>
<keyword evidence="2" id="KW-1185">Reference proteome</keyword>
<sequence length="53" mass="6572">MMKQNWDEWQEKVVNEEYVKPELLEEKIKRKNKEAKQRQLAYFQMKVKTIASK</sequence>
<dbReference type="EMBL" id="JAMBOL010000009">
    <property type="protein sequence ID" value="MCM3714739.1"/>
    <property type="molecule type" value="Genomic_DNA"/>
</dbReference>
<gene>
    <name evidence="1" type="ORF">M3202_11685</name>
</gene>
<dbReference type="RefSeq" id="WP_251223505.1">
    <property type="nucleotide sequence ID" value="NZ_JAMBOL010000009.1"/>
</dbReference>
<dbReference type="AlphaFoldDB" id="A0A9X2INC1"/>
<proteinExistence type="predicted"/>
<name>A0A9X2INC1_9BACI</name>
<dbReference type="Proteomes" id="UP001139179">
    <property type="component" value="Unassembled WGS sequence"/>
</dbReference>